<dbReference type="InterPro" id="IPR050651">
    <property type="entry name" value="Plant_Cytochrome_P450_Monoox"/>
</dbReference>
<keyword evidence="9" id="KW-0503">Monooxygenase</keyword>
<evidence type="ECO:0000256" key="10">
    <source>
        <dbReference type="ARBA" id="ARBA00023136"/>
    </source>
</evidence>
<evidence type="ECO:0000256" key="7">
    <source>
        <dbReference type="ARBA" id="ARBA00023002"/>
    </source>
</evidence>
<protein>
    <submittedName>
        <fullName evidence="11">Uncharacterized protein</fullName>
    </submittedName>
</protein>
<evidence type="ECO:0000256" key="5">
    <source>
        <dbReference type="ARBA" id="ARBA00022723"/>
    </source>
</evidence>
<keyword evidence="3" id="KW-0349">Heme</keyword>
<dbReference type="GO" id="GO:0046872">
    <property type="term" value="F:metal ion binding"/>
    <property type="evidence" value="ECO:0007669"/>
    <property type="project" value="UniProtKB-KW"/>
</dbReference>
<comment type="caution">
    <text evidence="11">The sequence shown here is derived from an EMBL/GenBank/DDBJ whole genome shotgun (WGS) entry which is preliminary data.</text>
</comment>
<evidence type="ECO:0000256" key="4">
    <source>
        <dbReference type="ARBA" id="ARBA00022692"/>
    </source>
</evidence>
<organism evidence="11 12">
    <name type="scientific">Anisodus tanguticus</name>
    <dbReference type="NCBI Taxonomy" id="243964"/>
    <lineage>
        <taxon>Eukaryota</taxon>
        <taxon>Viridiplantae</taxon>
        <taxon>Streptophyta</taxon>
        <taxon>Embryophyta</taxon>
        <taxon>Tracheophyta</taxon>
        <taxon>Spermatophyta</taxon>
        <taxon>Magnoliopsida</taxon>
        <taxon>eudicotyledons</taxon>
        <taxon>Gunneridae</taxon>
        <taxon>Pentapetalae</taxon>
        <taxon>asterids</taxon>
        <taxon>lamiids</taxon>
        <taxon>Solanales</taxon>
        <taxon>Solanaceae</taxon>
        <taxon>Solanoideae</taxon>
        <taxon>Hyoscyameae</taxon>
        <taxon>Anisodus</taxon>
    </lineage>
</organism>
<keyword evidence="7" id="KW-0560">Oxidoreductase</keyword>
<comment type="subcellular location">
    <subcellularLocation>
        <location evidence="2">Membrane</location>
    </subcellularLocation>
</comment>
<evidence type="ECO:0000256" key="6">
    <source>
        <dbReference type="ARBA" id="ARBA00022989"/>
    </source>
</evidence>
<dbReference type="Proteomes" id="UP001291623">
    <property type="component" value="Unassembled WGS sequence"/>
</dbReference>
<dbReference type="AlphaFoldDB" id="A0AAE1RHU3"/>
<gene>
    <name evidence="11" type="ORF">RND71_027554</name>
</gene>
<evidence type="ECO:0000256" key="9">
    <source>
        <dbReference type="ARBA" id="ARBA00023033"/>
    </source>
</evidence>
<sequence length="141" mass="15442">MKITGDGETSICQASSASWTHGDHVVKFGIPCFVPARAMKKVAKEIDDVVEEWLVDHKRKKDSKEIKYGDEEGFMDVMLSICENRDLPGFDAYTAIKGTCSASGKPSDEAIDMSESSGLTILKATPLEVLLALRLSPVLYE</sequence>
<keyword evidence="10" id="KW-0472">Membrane</keyword>
<comment type="cofactor">
    <cofactor evidence="1">
        <name>heme</name>
        <dbReference type="ChEBI" id="CHEBI:30413"/>
    </cofactor>
</comment>
<accession>A0AAE1RHU3</accession>
<dbReference type="GO" id="GO:0016020">
    <property type="term" value="C:membrane"/>
    <property type="evidence" value="ECO:0007669"/>
    <property type="project" value="UniProtKB-SubCell"/>
</dbReference>
<name>A0AAE1RHU3_9SOLA</name>
<keyword evidence="12" id="KW-1185">Reference proteome</keyword>
<evidence type="ECO:0000256" key="3">
    <source>
        <dbReference type="ARBA" id="ARBA00022617"/>
    </source>
</evidence>
<evidence type="ECO:0000256" key="2">
    <source>
        <dbReference type="ARBA" id="ARBA00004370"/>
    </source>
</evidence>
<dbReference type="EMBL" id="JAVYJV010000015">
    <property type="protein sequence ID" value="KAK4352036.1"/>
    <property type="molecule type" value="Genomic_DNA"/>
</dbReference>
<evidence type="ECO:0000313" key="11">
    <source>
        <dbReference type="EMBL" id="KAK4352036.1"/>
    </source>
</evidence>
<reference evidence="11" key="1">
    <citation type="submission" date="2023-12" db="EMBL/GenBank/DDBJ databases">
        <title>Genome assembly of Anisodus tanguticus.</title>
        <authorList>
            <person name="Wang Y.-J."/>
        </authorList>
    </citation>
    <scope>NUCLEOTIDE SEQUENCE</scope>
    <source>
        <strain evidence="11">KB-2021</strain>
        <tissue evidence="11">Leaf</tissue>
    </source>
</reference>
<evidence type="ECO:0000313" key="12">
    <source>
        <dbReference type="Proteomes" id="UP001291623"/>
    </source>
</evidence>
<proteinExistence type="predicted"/>
<evidence type="ECO:0000256" key="1">
    <source>
        <dbReference type="ARBA" id="ARBA00001971"/>
    </source>
</evidence>
<keyword evidence="6" id="KW-1133">Transmembrane helix</keyword>
<keyword evidence="5" id="KW-0479">Metal-binding</keyword>
<dbReference type="GO" id="GO:0004497">
    <property type="term" value="F:monooxygenase activity"/>
    <property type="evidence" value="ECO:0007669"/>
    <property type="project" value="UniProtKB-KW"/>
</dbReference>
<keyword evidence="4" id="KW-0812">Transmembrane</keyword>
<dbReference type="PANTHER" id="PTHR47947:SF26">
    <property type="entry name" value="CYTOCHROME P450"/>
    <property type="match status" value="1"/>
</dbReference>
<evidence type="ECO:0000256" key="8">
    <source>
        <dbReference type="ARBA" id="ARBA00023004"/>
    </source>
</evidence>
<keyword evidence="8" id="KW-0408">Iron</keyword>
<dbReference type="PANTHER" id="PTHR47947">
    <property type="entry name" value="CYTOCHROME P450 82C3-RELATED"/>
    <property type="match status" value="1"/>
</dbReference>